<feature type="compositionally biased region" description="Low complexity" evidence="2">
    <location>
        <begin position="327"/>
        <end position="337"/>
    </location>
</feature>
<proteinExistence type="predicted"/>
<sequence>MDTEKSHLPYPLGCGLPIHYDPPTPTSSDDEIDLPRRFDVMIAVSSKWRRRRNDAGRPALKIPRVQVPGSVAPTEVLSTVGSRFATWAKAQAYQLWVEFCYEAVNAIKQRREMEEAERESLEVRVDSLEHDVDISSSPLPSVNDSTPQIMIKPLLPDFLIPSRPPSPLYPNTPPLAESKRESPWLDYMDSLREGREQKDCTPTALTETVEDDDLLNGPEDSLDAETRAFIRSYTKWHNTSRVLDEEWTLMQNTLRTTYGGRTTSQEPAIPNLDATTDNQTAHAPARATKHERLPSMFKSRRSDSWDSLYHISRASSISSDKIENNNATLTQPQTPTLPTTPAPPQTTHSDPQAPPKLGPQHSGPCKAQSTHDGTLTLIFIFTFSAKTTTYTNNTTISARHQSFPLSNLQL</sequence>
<name>A0A8H7J4I7_9PLEO</name>
<keyword evidence="4" id="KW-1185">Reference proteome</keyword>
<feature type="region of interest" description="Disordered" evidence="2">
    <location>
        <begin position="258"/>
        <end position="299"/>
    </location>
</feature>
<dbReference type="AlphaFoldDB" id="A0A8H7J4I7"/>
<keyword evidence="1" id="KW-0175">Coiled coil</keyword>
<feature type="region of interest" description="Disordered" evidence="2">
    <location>
        <begin position="320"/>
        <end position="369"/>
    </location>
</feature>
<accession>A0A8H7J4I7</accession>
<dbReference type="EMBL" id="RZGK01000007">
    <property type="protein sequence ID" value="KAF9698010.1"/>
    <property type="molecule type" value="Genomic_DNA"/>
</dbReference>
<evidence type="ECO:0000256" key="2">
    <source>
        <dbReference type="SAM" id="MobiDB-lite"/>
    </source>
</evidence>
<evidence type="ECO:0000256" key="1">
    <source>
        <dbReference type="SAM" id="Coils"/>
    </source>
</evidence>
<comment type="caution">
    <text evidence="3">The sequence shown here is derived from an EMBL/GenBank/DDBJ whole genome shotgun (WGS) entry which is preliminary data.</text>
</comment>
<reference evidence="3" key="2">
    <citation type="submission" date="2020-09" db="EMBL/GenBank/DDBJ databases">
        <title>Reference genome assembly for Australian Ascochyta lentis isolate Al4.</title>
        <authorList>
            <person name="Lee R.C."/>
            <person name="Farfan-Caceres L.M."/>
            <person name="Debler J.W."/>
            <person name="Williams A.H."/>
            <person name="Henares B.M."/>
        </authorList>
    </citation>
    <scope>NUCLEOTIDE SEQUENCE</scope>
    <source>
        <strain evidence="3">Al4</strain>
    </source>
</reference>
<evidence type="ECO:0000313" key="4">
    <source>
        <dbReference type="Proteomes" id="UP000651452"/>
    </source>
</evidence>
<gene>
    <name evidence="3" type="ORF">EKO04_004385</name>
</gene>
<feature type="coiled-coil region" evidence="1">
    <location>
        <begin position="104"/>
        <end position="131"/>
    </location>
</feature>
<reference evidence="3" key="1">
    <citation type="submission" date="2018-12" db="EMBL/GenBank/DDBJ databases">
        <authorList>
            <person name="Syme R.A."/>
            <person name="Farfan-Caceres L."/>
            <person name="Lichtenzveig J."/>
        </authorList>
    </citation>
    <scope>NUCLEOTIDE SEQUENCE</scope>
    <source>
        <strain evidence="3">Al4</strain>
    </source>
</reference>
<dbReference type="OrthoDB" id="10688028at2759"/>
<organism evidence="3 4">
    <name type="scientific">Ascochyta lentis</name>
    <dbReference type="NCBI Taxonomy" id="205686"/>
    <lineage>
        <taxon>Eukaryota</taxon>
        <taxon>Fungi</taxon>
        <taxon>Dikarya</taxon>
        <taxon>Ascomycota</taxon>
        <taxon>Pezizomycotina</taxon>
        <taxon>Dothideomycetes</taxon>
        <taxon>Pleosporomycetidae</taxon>
        <taxon>Pleosporales</taxon>
        <taxon>Pleosporineae</taxon>
        <taxon>Didymellaceae</taxon>
        <taxon>Ascochyta</taxon>
    </lineage>
</organism>
<protein>
    <submittedName>
        <fullName evidence="3">Uncharacterized protein</fullName>
    </submittedName>
</protein>
<evidence type="ECO:0000313" key="3">
    <source>
        <dbReference type="EMBL" id="KAF9698010.1"/>
    </source>
</evidence>
<dbReference type="Proteomes" id="UP000651452">
    <property type="component" value="Unassembled WGS sequence"/>
</dbReference>